<proteinExistence type="predicted"/>
<protein>
    <submittedName>
        <fullName evidence="1">Uncharacterized protein</fullName>
    </submittedName>
</protein>
<dbReference type="AlphaFoldDB" id="A0A7T6XID1"/>
<evidence type="ECO:0000313" key="1">
    <source>
        <dbReference type="EMBL" id="QQK41699.1"/>
    </source>
</evidence>
<organism evidence="1 2">
    <name type="scientific">Penicillium digitatum</name>
    <name type="common">Green mold</name>
    <dbReference type="NCBI Taxonomy" id="36651"/>
    <lineage>
        <taxon>Eukaryota</taxon>
        <taxon>Fungi</taxon>
        <taxon>Dikarya</taxon>
        <taxon>Ascomycota</taxon>
        <taxon>Pezizomycotina</taxon>
        <taxon>Eurotiomycetes</taxon>
        <taxon>Eurotiomycetidae</taxon>
        <taxon>Eurotiales</taxon>
        <taxon>Aspergillaceae</taxon>
        <taxon>Penicillium</taxon>
    </lineage>
</organism>
<name>A0A7T6XID1_PENDI</name>
<accession>A0A7T6XID1</accession>
<dbReference type="Proteomes" id="UP000595662">
    <property type="component" value="Chromosome 1"/>
</dbReference>
<sequence>MKTINPLIGPREDFPSTPKLPYSHCTPVTTNSCAHLQGVFYQYAPNTPVPSAPCLSLLDCAGFIRPFIPLILSRYCISSTALSPFIPVTNTSAIGRIDFVEPVRAAVIGKKIEVIVIDSINHVSTSLKDSP</sequence>
<dbReference type="GeneID" id="90952603"/>
<evidence type="ECO:0000313" key="2">
    <source>
        <dbReference type="Proteomes" id="UP000595662"/>
    </source>
</evidence>
<dbReference type="RefSeq" id="XP_065956173.1">
    <property type="nucleotide sequence ID" value="XM_066100773.1"/>
</dbReference>
<gene>
    <name evidence="1" type="ORF">Pdw03_4553</name>
</gene>
<reference evidence="1 2" key="1">
    <citation type="submission" date="2020-08" db="EMBL/GenBank/DDBJ databases">
        <title>The completed genome sequence of the pathogenic ascomycete fungus Penicillium digitatum.</title>
        <authorList>
            <person name="Wang M."/>
        </authorList>
    </citation>
    <scope>NUCLEOTIDE SEQUENCE [LARGE SCALE GENOMIC DNA]</scope>
    <source>
        <strain evidence="1 2">PdW03</strain>
    </source>
</reference>
<dbReference type="EMBL" id="CP060774">
    <property type="protein sequence ID" value="QQK41699.1"/>
    <property type="molecule type" value="Genomic_DNA"/>
</dbReference>